<evidence type="ECO:0000313" key="1">
    <source>
        <dbReference type="EMBL" id="MFD2742435.1"/>
    </source>
</evidence>
<protein>
    <recommendedName>
        <fullName evidence="3">Plasmid transfer protein</fullName>
    </recommendedName>
</protein>
<evidence type="ECO:0000313" key="2">
    <source>
        <dbReference type="Proteomes" id="UP001597418"/>
    </source>
</evidence>
<reference evidence="2" key="1">
    <citation type="journal article" date="2019" name="Int. J. Syst. Evol. Microbiol.">
        <title>The Global Catalogue of Microorganisms (GCM) 10K type strain sequencing project: providing services to taxonomists for standard genome sequencing and annotation.</title>
        <authorList>
            <consortium name="The Broad Institute Genomics Platform"/>
            <consortium name="The Broad Institute Genome Sequencing Center for Infectious Disease"/>
            <person name="Wu L."/>
            <person name="Ma J."/>
        </authorList>
    </citation>
    <scope>NUCLEOTIDE SEQUENCE [LARGE SCALE GENOMIC DNA]</scope>
    <source>
        <strain evidence="2">KCTC 42247</strain>
    </source>
</reference>
<keyword evidence="2" id="KW-1185">Reference proteome</keyword>
<sequence length="220" mass="25241">MMRYVILTLLILVIALTKANAQLNVELLHQLVEHSKDEYDRQITARNKQAITSANEEVNREETAKLKTRYRELHSRFQVLGTALQGLSMGLESAPIVTEIINQQKRIIGIVFTYPEFMLLAIDAERDMAEKAVQLTRYLTGLFISISDLNQMKASDRRILYGHVLQELRAIAGASRGLAITMYYSTRKKLLNSLNPFSAYINEDKRIVDNILRQLEEFKP</sequence>
<dbReference type="EMBL" id="JBHUMB010000005">
    <property type="protein sequence ID" value="MFD2742435.1"/>
    <property type="molecule type" value="Genomic_DNA"/>
</dbReference>
<proteinExistence type="predicted"/>
<gene>
    <name evidence="1" type="ORF">ACFSQ6_03425</name>
</gene>
<evidence type="ECO:0008006" key="3">
    <source>
        <dbReference type="Google" id="ProtNLM"/>
    </source>
</evidence>
<name>A0ABW5U9A0_9SPHI</name>
<dbReference type="RefSeq" id="WP_066754146.1">
    <property type="nucleotide sequence ID" value="NZ_JBHUMB010000005.1"/>
</dbReference>
<organism evidence="1 2">
    <name type="scientific">Sphingobacterium populi</name>
    <dbReference type="NCBI Taxonomy" id="1812824"/>
    <lineage>
        <taxon>Bacteria</taxon>
        <taxon>Pseudomonadati</taxon>
        <taxon>Bacteroidota</taxon>
        <taxon>Sphingobacteriia</taxon>
        <taxon>Sphingobacteriales</taxon>
        <taxon>Sphingobacteriaceae</taxon>
        <taxon>Sphingobacterium</taxon>
    </lineage>
</organism>
<comment type="caution">
    <text evidence="1">The sequence shown here is derived from an EMBL/GenBank/DDBJ whole genome shotgun (WGS) entry which is preliminary data.</text>
</comment>
<accession>A0ABW5U9A0</accession>
<dbReference type="Proteomes" id="UP001597418">
    <property type="component" value="Unassembled WGS sequence"/>
</dbReference>